<organism evidence="2 3">
    <name type="scientific">Mucilaginibacter galii</name>
    <dbReference type="NCBI Taxonomy" id="2005073"/>
    <lineage>
        <taxon>Bacteria</taxon>
        <taxon>Pseudomonadati</taxon>
        <taxon>Bacteroidota</taxon>
        <taxon>Sphingobacteriia</taxon>
        <taxon>Sphingobacteriales</taxon>
        <taxon>Sphingobacteriaceae</taxon>
        <taxon>Mucilaginibacter</taxon>
    </lineage>
</organism>
<protein>
    <submittedName>
        <fullName evidence="2">Phosphoglycerate mutase</fullName>
    </submittedName>
</protein>
<sequence>MFDVSTFKFSNTFINQHQLTMFNKIVVILSIAALSLSNFDALAQKTTIWLVRHAEKETANPADRDPDLTAIGKSRASALSQVLKREKIRHIYSTIYKRTQNTAMPLAGTLKLIPEIYDTKDLTAVAQRVLAENKGKYALIVGHSNTLIPMIKALNCEVPFEELSDNDYDMLFKVIVDDKGKARLNISHYGDLHHTTEVPSAFSQGENPGTNTPIKVNN</sequence>
<reference evidence="2" key="1">
    <citation type="journal article" date="2014" name="Int. J. Syst. Evol. Microbiol.">
        <title>Complete genome sequence of Corynebacterium casei LMG S-19264T (=DSM 44701T), isolated from a smear-ripened cheese.</title>
        <authorList>
            <consortium name="US DOE Joint Genome Institute (JGI-PGF)"/>
            <person name="Walter F."/>
            <person name="Albersmeier A."/>
            <person name="Kalinowski J."/>
            <person name="Ruckert C."/>
        </authorList>
    </citation>
    <scope>NUCLEOTIDE SEQUENCE</scope>
    <source>
        <strain evidence="2">CCM 8711</strain>
    </source>
</reference>
<dbReference type="AlphaFoldDB" id="A0A917N1L4"/>
<name>A0A917N1L4_9SPHI</name>
<accession>A0A917N1L4</accession>
<proteinExistence type="predicted"/>
<dbReference type="InterPro" id="IPR013078">
    <property type="entry name" value="His_Pase_superF_clade-1"/>
</dbReference>
<evidence type="ECO:0000256" key="1">
    <source>
        <dbReference type="SAM" id="MobiDB-lite"/>
    </source>
</evidence>
<evidence type="ECO:0000313" key="3">
    <source>
        <dbReference type="Proteomes" id="UP000662074"/>
    </source>
</evidence>
<feature type="region of interest" description="Disordered" evidence="1">
    <location>
        <begin position="198"/>
        <end position="218"/>
    </location>
</feature>
<reference evidence="2" key="2">
    <citation type="submission" date="2020-09" db="EMBL/GenBank/DDBJ databases">
        <authorList>
            <person name="Sun Q."/>
            <person name="Sedlacek I."/>
        </authorList>
    </citation>
    <scope>NUCLEOTIDE SEQUENCE</scope>
    <source>
        <strain evidence="2">CCM 8711</strain>
    </source>
</reference>
<dbReference type="InterPro" id="IPR029033">
    <property type="entry name" value="His_PPase_superfam"/>
</dbReference>
<dbReference type="Pfam" id="PF00300">
    <property type="entry name" value="His_Phos_1"/>
    <property type="match status" value="1"/>
</dbReference>
<gene>
    <name evidence="2" type="ORF">GCM10011425_21850</name>
</gene>
<evidence type="ECO:0000313" key="2">
    <source>
        <dbReference type="EMBL" id="GGI50973.1"/>
    </source>
</evidence>
<dbReference type="SUPFAM" id="SSF53254">
    <property type="entry name" value="Phosphoglycerate mutase-like"/>
    <property type="match status" value="1"/>
</dbReference>
<dbReference type="Gene3D" id="3.40.50.1240">
    <property type="entry name" value="Phosphoglycerate mutase-like"/>
    <property type="match status" value="1"/>
</dbReference>
<comment type="caution">
    <text evidence="2">The sequence shown here is derived from an EMBL/GenBank/DDBJ whole genome shotgun (WGS) entry which is preliminary data.</text>
</comment>
<dbReference type="CDD" id="cd07067">
    <property type="entry name" value="HP_PGM_like"/>
    <property type="match status" value="1"/>
</dbReference>
<keyword evidence="3" id="KW-1185">Reference proteome</keyword>
<dbReference type="Proteomes" id="UP000662074">
    <property type="component" value="Unassembled WGS sequence"/>
</dbReference>
<dbReference type="EMBL" id="BMDO01000005">
    <property type="protein sequence ID" value="GGI50973.1"/>
    <property type="molecule type" value="Genomic_DNA"/>
</dbReference>